<sequence length="111" mass="12204">MADPVILFSSERYSSDTSAQHTQVMAPSTHHRTATPTVATTVATQAQGAIDEQLCLQQWVLTLPNWFCSVSTIGSHTSSRSTHRSSHLYWQGIFVASMVFISLALSIIPLR</sequence>
<gene>
    <name evidence="2" type="ORF">FGRAMPH1_01T07269</name>
</gene>
<accession>A0A098D908</accession>
<dbReference type="HOGENOM" id="CLU_2158642_0_0_1"/>
<organism evidence="2 4">
    <name type="scientific">Gibberella zeae (strain ATCC MYA-4620 / CBS 123657 / FGSC 9075 / NRRL 31084 / PH-1)</name>
    <name type="common">Wheat head blight fungus</name>
    <name type="synonym">Fusarium graminearum</name>
    <dbReference type="NCBI Taxonomy" id="229533"/>
    <lineage>
        <taxon>Eukaryota</taxon>
        <taxon>Fungi</taxon>
        <taxon>Dikarya</taxon>
        <taxon>Ascomycota</taxon>
        <taxon>Pezizomycotina</taxon>
        <taxon>Sordariomycetes</taxon>
        <taxon>Hypocreomycetidae</taxon>
        <taxon>Hypocreales</taxon>
        <taxon>Nectriaceae</taxon>
        <taxon>Fusarium</taxon>
    </lineage>
</organism>
<keyword evidence="1" id="KW-1133">Transmembrane helix</keyword>
<dbReference type="RefSeq" id="XP_011319030.1">
    <property type="nucleotide sequence ID" value="XM_011320728.1"/>
</dbReference>
<feature type="transmembrane region" description="Helical" evidence="1">
    <location>
        <begin position="88"/>
        <end position="108"/>
    </location>
</feature>
<accession>I1SA22</accession>
<reference evidence="2 4" key="3">
    <citation type="journal article" date="2015" name="BMC Genomics">
        <title>The completed genome sequence of the pathogenic ascomycete fungus Fusarium graminearum.</title>
        <authorList>
            <person name="King R."/>
            <person name="Urban M."/>
            <person name="Hammond-Kosack M.C."/>
            <person name="Hassani-Pak K."/>
            <person name="Hammond-Kosack K.E."/>
        </authorList>
    </citation>
    <scope>NUCLEOTIDE SEQUENCE [LARGE SCALE GENOMIC DNA]</scope>
    <source>
        <strain evidence="4">ATCC MYA-4620 / CBS 123657 / FGSC 9075 / NRRL 31084 / PH-1</strain>
        <strain evidence="2">PH-1</strain>
    </source>
</reference>
<protein>
    <submittedName>
        <fullName evidence="2">Chromosome 1, complete genome</fullName>
    </submittedName>
</protein>
<evidence type="ECO:0000313" key="3">
    <source>
        <dbReference type="EnsemblFungi" id="CEF75439"/>
    </source>
</evidence>
<name>I1SA22_GIBZE</name>
<evidence type="ECO:0000313" key="4">
    <source>
        <dbReference type="Proteomes" id="UP000070720"/>
    </source>
</evidence>
<dbReference type="VEuPathDB" id="FungiDB:FGRAMPH1_01G07269"/>
<proteinExistence type="predicted"/>
<dbReference type="EnsemblFungi" id="CEF75439">
    <property type="protein sequence ID" value="CEF75439"/>
    <property type="gene ID" value="FGRRES_13703"/>
</dbReference>
<reference evidence="3 4" key="1">
    <citation type="journal article" date="2007" name="Science">
        <title>The Fusarium graminearum genome reveals a link between localized polymorphism and pathogen specialization.</title>
        <authorList>
            <person name="Cuomo C.A."/>
            <person name="Gueldener U."/>
            <person name="Xu J.-R."/>
            <person name="Trail F."/>
            <person name="Turgeon B.G."/>
            <person name="Di Pietro A."/>
            <person name="Walton J.D."/>
            <person name="Ma L.-J."/>
            <person name="Baker S.E."/>
            <person name="Rep M."/>
            <person name="Adam G."/>
            <person name="Antoniw J."/>
            <person name="Baldwin T."/>
            <person name="Calvo S.E."/>
            <person name="Chang Y.-L."/>
            <person name="DeCaprio D."/>
            <person name="Gale L.R."/>
            <person name="Gnerre S."/>
            <person name="Goswami R.S."/>
            <person name="Hammond-Kosack K."/>
            <person name="Harris L.J."/>
            <person name="Hilburn K."/>
            <person name="Kennell J.C."/>
            <person name="Kroken S."/>
            <person name="Magnuson J.K."/>
            <person name="Mannhaupt G."/>
            <person name="Mauceli E.W."/>
            <person name="Mewes H.-W."/>
            <person name="Mitterbauer R."/>
            <person name="Muehlbauer G."/>
            <person name="Muensterkoetter M."/>
            <person name="Nelson D."/>
            <person name="O'Donnell K."/>
            <person name="Ouellet T."/>
            <person name="Qi W."/>
            <person name="Quesneville H."/>
            <person name="Roncero M.I.G."/>
            <person name="Seong K.-Y."/>
            <person name="Tetko I.V."/>
            <person name="Urban M."/>
            <person name="Waalwijk C."/>
            <person name="Ward T.J."/>
            <person name="Yao J."/>
            <person name="Birren B.W."/>
            <person name="Kistler H.C."/>
        </authorList>
    </citation>
    <scope>NUCLEOTIDE SEQUENCE [LARGE SCALE GENOMIC DNA]</scope>
    <source>
        <strain evidence="4">ATCC MYA-4620 / CBS 123657 / FGSC 9075 / NRRL 31084 / PH-1</strain>
        <strain evidence="3">PH-1 / ATCC MYA-4620 / FGSC 9075 / NRRL 31084</strain>
    </source>
</reference>
<dbReference type="Proteomes" id="UP000070720">
    <property type="component" value="Chromosome 1"/>
</dbReference>
<dbReference type="AlphaFoldDB" id="I1SA22"/>
<dbReference type="InParanoid" id="I1SA22"/>
<evidence type="ECO:0000256" key="1">
    <source>
        <dbReference type="SAM" id="Phobius"/>
    </source>
</evidence>
<keyword evidence="1" id="KW-0812">Transmembrane</keyword>
<reference evidence="3" key="4">
    <citation type="submission" date="2017-01" db="UniProtKB">
        <authorList>
            <consortium name="EnsemblFungi"/>
        </authorList>
    </citation>
    <scope>IDENTIFICATION</scope>
    <source>
        <strain evidence="3">PH-1 / ATCC MYA-4620 / FGSC 9075 / NRRL 31084</strain>
    </source>
</reference>
<keyword evidence="1" id="KW-0472">Membrane</keyword>
<evidence type="ECO:0000313" key="2">
    <source>
        <dbReference type="EMBL" id="CEF75439.1"/>
    </source>
</evidence>
<keyword evidence="4" id="KW-1185">Reference proteome</keyword>
<dbReference type="KEGG" id="fgr:FGSG_13703"/>
<reference evidence="3 4" key="2">
    <citation type="journal article" date="2010" name="Nature">
        <title>Comparative genomics reveals mobile pathogenicity chromosomes in Fusarium.</title>
        <authorList>
            <person name="Ma L.J."/>
            <person name="van der Does H.C."/>
            <person name="Borkovich K.A."/>
            <person name="Coleman J.J."/>
            <person name="Daboussi M.J."/>
            <person name="Di Pietro A."/>
            <person name="Dufresne M."/>
            <person name="Freitag M."/>
            <person name="Grabherr M."/>
            <person name="Henrissat B."/>
            <person name="Houterman P.M."/>
            <person name="Kang S."/>
            <person name="Shim W.B."/>
            <person name="Woloshuk C."/>
            <person name="Xie X."/>
            <person name="Xu J.R."/>
            <person name="Antoniw J."/>
            <person name="Baker S.E."/>
            <person name="Bluhm B.H."/>
            <person name="Breakspear A."/>
            <person name="Brown D.W."/>
            <person name="Butchko R.A."/>
            <person name="Chapman S."/>
            <person name="Coulson R."/>
            <person name="Coutinho P.M."/>
            <person name="Danchin E.G."/>
            <person name="Diener A."/>
            <person name="Gale L.R."/>
            <person name="Gardiner D.M."/>
            <person name="Goff S."/>
            <person name="Hammond-Kosack K.E."/>
            <person name="Hilburn K."/>
            <person name="Hua-Van A."/>
            <person name="Jonkers W."/>
            <person name="Kazan K."/>
            <person name="Kodira C.D."/>
            <person name="Koehrsen M."/>
            <person name="Kumar L."/>
            <person name="Lee Y.H."/>
            <person name="Li L."/>
            <person name="Manners J.M."/>
            <person name="Miranda-Saavedra D."/>
            <person name="Mukherjee M."/>
            <person name="Park G."/>
            <person name="Park J."/>
            <person name="Park S.Y."/>
            <person name="Proctor R.H."/>
            <person name="Regev A."/>
            <person name="Ruiz-Roldan M.C."/>
            <person name="Sain D."/>
            <person name="Sakthikumar S."/>
            <person name="Sykes S."/>
            <person name="Schwartz D.C."/>
            <person name="Turgeon B.G."/>
            <person name="Wapinski I."/>
            <person name="Yoder O."/>
            <person name="Young S."/>
            <person name="Zeng Q."/>
            <person name="Zhou S."/>
            <person name="Galagan J."/>
            <person name="Cuomo C.A."/>
            <person name="Kistler H.C."/>
            <person name="Rep M."/>
        </authorList>
    </citation>
    <scope>GENOME REANNOTATION</scope>
    <source>
        <strain evidence="4">ATCC MYA-4620 / CBS 123657 / FGSC 9075 / NRRL 31084 / PH-1</strain>
        <strain evidence="3">PH-1 / ATCC MYA-4620 / FGSC 9075 / NRRL 31084</strain>
    </source>
</reference>
<dbReference type="EMBL" id="HG970332">
    <property type="protein sequence ID" value="CEF75439.1"/>
    <property type="molecule type" value="Genomic_DNA"/>
</dbReference>